<dbReference type="InterPro" id="IPR027417">
    <property type="entry name" value="P-loop_NTPase"/>
</dbReference>
<dbReference type="Pfam" id="PF00005">
    <property type="entry name" value="ABC_tran"/>
    <property type="match status" value="1"/>
</dbReference>
<dbReference type="EMBL" id="CP025583">
    <property type="protein sequence ID" value="AUM73145.1"/>
    <property type="molecule type" value="Genomic_DNA"/>
</dbReference>
<dbReference type="GO" id="GO:0005886">
    <property type="term" value="C:plasma membrane"/>
    <property type="evidence" value="ECO:0007669"/>
    <property type="project" value="UniProtKB-SubCell"/>
</dbReference>
<evidence type="ECO:0000256" key="5">
    <source>
        <dbReference type="ARBA" id="ARBA00022989"/>
    </source>
</evidence>
<feature type="domain" description="ABC transmembrane type-1" evidence="9">
    <location>
        <begin position="24"/>
        <end position="297"/>
    </location>
</feature>
<dbReference type="PROSITE" id="PS51257">
    <property type="entry name" value="PROKAR_LIPOPROTEIN"/>
    <property type="match status" value="1"/>
</dbReference>
<dbReference type="InterPro" id="IPR017871">
    <property type="entry name" value="ABC_transporter-like_CS"/>
</dbReference>
<sequence>MADRDGRAELHRAGQGSTGLLACVALFSLTVNLLMLTGPLFMLQTYDRVLVSHSVETLAALFLLVVFLFIILGIVDLARGRIMQRIALRWQDRLQARVFDAALSRGPDNAPPRGGVRDLDAVRGLIASPVALAVFDLPFAPIYLGAVFVFHPLLGGVALIGGAVLVLTTWLNQLAGRRALRELTSAGQSADRMSELFRHDGELIAALGMRDASLTRWLRLRDRAAEAALQSGDTGLLYATISRGFRMFLQSGMLAVGAWLVLRGQLSPGAMIAASILMGRALQPVEVLVAQWPRVQRAQDGWRDLAALLSRCPQAPARTALPRPVARLEIDRLDVIPPGRRLPTLRGLDLVLEPGQAVGVIGTSGAGKSTLARAVIGAWPQAAGSIRLGGAALDQYAPDALGRLIGYLPQQVTLFDGSVAENIARLDPQPDAERVVQAARAADAHQMILDLSDGYDTPLSQAGAQLSGGQIQRIGLARALYTDPVLLVLDEPNANLDNEGSMALNSAIRRLKAQGGAVMIMAHRPAAIAECDLLLVLERGVVRRSGPRDEVLKSVVQNAQVIRNARMAGGVA</sequence>
<dbReference type="SUPFAM" id="SSF90123">
    <property type="entry name" value="ABC transporter transmembrane region"/>
    <property type="match status" value="1"/>
</dbReference>
<evidence type="ECO:0000256" key="2">
    <source>
        <dbReference type="ARBA" id="ARBA00022692"/>
    </source>
</evidence>
<evidence type="ECO:0000313" key="11">
    <source>
        <dbReference type="Proteomes" id="UP000234882"/>
    </source>
</evidence>
<evidence type="ECO:0000256" key="3">
    <source>
        <dbReference type="ARBA" id="ARBA00022741"/>
    </source>
</evidence>
<dbReference type="InterPro" id="IPR010128">
    <property type="entry name" value="ATPase_T1SS_PrtD-like"/>
</dbReference>
<evidence type="ECO:0000256" key="1">
    <source>
        <dbReference type="ARBA" id="ARBA00004651"/>
    </source>
</evidence>
<dbReference type="GO" id="GO:0034040">
    <property type="term" value="F:ATPase-coupled lipid transmembrane transporter activity"/>
    <property type="evidence" value="ECO:0007669"/>
    <property type="project" value="TreeGrafter"/>
</dbReference>
<dbReference type="InterPro" id="IPR039421">
    <property type="entry name" value="Type_1_exporter"/>
</dbReference>
<dbReference type="PROSITE" id="PS50929">
    <property type="entry name" value="ABC_TM1F"/>
    <property type="match status" value="1"/>
</dbReference>
<keyword evidence="4" id="KW-0067">ATP-binding</keyword>
<dbReference type="InterPro" id="IPR011527">
    <property type="entry name" value="ABC1_TM_dom"/>
</dbReference>
<dbReference type="InterPro" id="IPR003439">
    <property type="entry name" value="ABC_transporter-like_ATP-bd"/>
</dbReference>
<dbReference type="Proteomes" id="UP000234882">
    <property type="component" value="Chromosome"/>
</dbReference>
<protein>
    <submittedName>
        <fullName evidence="10">Type I secretion system permease/ATPase</fullName>
    </submittedName>
</protein>
<dbReference type="GO" id="GO:0030256">
    <property type="term" value="C:type I protein secretion system complex"/>
    <property type="evidence" value="ECO:0007669"/>
    <property type="project" value="InterPro"/>
</dbReference>
<reference evidence="11" key="1">
    <citation type="submission" date="2017-12" db="EMBL/GenBank/DDBJ databases">
        <title>Genomic analysis of Paracoccus sp. CBA4604.</title>
        <authorList>
            <person name="Roh S.W."/>
            <person name="Kim J.Y."/>
            <person name="Kim J.S."/>
        </authorList>
    </citation>
    <scope>NUCLEOTIDE SEQUENCE [LARGE SCALE GENOMIC DNA]</scope>
    <source>
        <strain evidence="11">CBA4604</strain>
    </source>
</reference>
<dbReference type="PANTHER" id="PTHR24221:SF248">
    <property type="entry name" value="ABC TRANSPORTER TRANSMEMBRANE REGION"/>
    <property type="match status" value="1"/>
</dbReference>
<keyword evidence="3" id="KW-0547">Nucleotide-binding</keyword>
<dbReference type="Gene3D" id="1.20.1560.10">
    <property type="entry name" value="ABC transporter type 1, transmembrane domain"/>
    <property type="match status" value="1"/>
</dbReference>
<keyword evidence="2 7" id="KW-0812">Transmembrane</keyword>
<comment type="subcellular location">
    <subcellularLocation>
        <location evidence="1">Cell membrane</location>
        <topology evidence="1">Multi-pass membrane protein</topology>
    </subcellularLocation>
</comment>
<organism evidence="10 11">
    <name type="scientific">Paracoccus jeotgali</name>
    <dbReference type="NCBI Taxonomy" id="2065379"/>
    <lineage>
        <taxon>Bacteria</taxon>
        <taxon>Pseudomonadati</taxon>
        <taxon>Pseudomonadota</taxon>
        <taxon>Alphaproteobacteria</taxon>
        <taxon>Rhodobacterales</taxon>
        <taxon>Paracoccaceae</taxon>
        <taxon>Paracoccus</taxon>
    </lineage>
</organism>
<keyword evidence="5 7" id="KW-1133">Transmembrane helix</keyword>
<evidence type="ECO:0000256" key="6">
    <source>
        <dbReference type="ARBA" id="ARBA00023136"/>
    </source>
</evidence>
<feature type="transmembrane region" description="Helical" evidence="7">
    <location>
        <begin position="121"/>
        <end position="144"/>
    </location>
</feature>
<dbReference type="PROSITE" id="PS50893">
    <property type="entry name" value="ABC_TRANSPORTER_2"/>
    <property type="match status" value="1"/>
</dbReference>
<evidence type="ECO:0000259" key="9">
    <source>
        <dbReference type="PROSITE" id="PS50929"/>
    </source>
</evidence>
<feature type="domain" description="ABC transporter" evidence="8">
    <location>
        <begin position="330"/>
        <end position="564"/>
    </location>
</feature>
<dbReference type="KEGG" id="paru:CYR75_01525"/>
<evidence type="ECO:0000259" key="8">
    <source>
        <dbReference type="PROSITE" id="PS50893"/>
    </source>
</evidence>
<dbReference type="RefSeq" id="WP_101498529.1">
    <property type="nucleotide sequence ID" value="NZ_CP025583.1"/>
</dbReference>
<evidence type="ECO:0000256" key="4">
    <source>
        <dbReference type="ARBA" id="ARBA00022840"/>
    </source>
</evidence>
<dbReference type="NCBIfam" id="TIGR01842">
    <property type="entry name" value="type_I_sec_PrtD"/>
    <property type="match status" value="1"/>
</dbReference>
<dbReference type="InterPro" id="IPR003593">
    <property type="entry name" value="AAA+_ATPase"/>
</dbReference>
<dbReference type="InterPro" id="IPR036640">
    <property type="entry name" value="ABC1_TM_sf"/>
</dbReference>
<feature type="transmembrane region" description="Helical" evidence="7">
    <location>
        <begin position="20"/>
        <end position="46"/>
    </location>
</feature>
<feature type="transmembrane region" description="Helical" evidence="7">
    <location>
        <begin position="245"/>
        <end position="262"/>
    </location>
</feature>
<dbReference type="AlphaFoldDB" id="A0A2K9MF51"/>
<feature type="transmembrane region" description="Helical" evidence="7">
    <location>
        <begin position="58"/>
        <end position="78"/>
    </location>
</feature>
<dbReference type="SMART" id="SM00382">
    <property type="entry name" value="AAA"/>
    <property type="match status" value="1"/>
</dbReference>
<dbReference type="GO" id="GO:0030253">
    <property type="term" value="P:protein secretion by the type I secretion system"/>
    <property type="evidence" value="ECO:0007669"/>
    <property type="project" value="InterPro"/>
</dbReference>
<dbReference type="GO" id="GO:0016887">
    <property type="term" value="F:ATP hydrolysis activity"/>
    <property type="evidence" value="ECO:0007669"/>
    <property type="project" value="InterPro"/>
</dbReference>
<dbReference type="SUPFAM" id="SSF52540">
    <property type="entry name" value="P-loop containing nucleoside triphosphate hydrolases"/>
    <property type="match status" value="1"/>
</dbReference>
<dbReference type="GO" id="GO:0140359">
    <property type="term" value="F:ABC-type transporter activity"/>
    <property type="evidence" value="ECO:0007669"/>
    <property type="project" value="InterPro"/>
</dbReference>
<dbReference type="OrthoDB" id="9808328at2"/>
<name>A0A2K9MF51_9RHOB</name>
<dbReference type="PANTHER" id="PTHR24221">
    <property type="entry name" value="ATP-BINDING CASSETTE SUB-FAMILY B"/>
    <property type="match status" value="1"/>
</dbReference>
<feature type="transmembrane region" description="Helical" evidence="7">
    <location>
        <begin position="150"/>
        <end position="171"/>
    </location>
</feature>
<dbReference type="Gene3D" id="3.40.50.300">
    <property type="entry name" value="P-loop containing nucleotide triphosphate hydrolases"/>
    <property type="match status" value="1"/>
</dbReference>
<evidence type="ECO:0000256" key="7">
    <source>
        <dbReference type="SAM" id="Phobius"/>
    </source>
</evidence>
<dbReference type="PROSITE" id="PS00211">
    <property type="entry name" value="ABC_TRANSPORTER_1"/>
    <property type="match status" value="1"/>
</dbReference>
<keyword evidence="11" id="KW-1185">Reference proteome</keyword>
<proteinExistence type="predicted"/>
<dbReference type="GO" id="GO:0005524">
    <property type="term" value="F:ATP binding"/>
    <property type="evidence" value="ECO:0007669"/>
    <property type="project" value="UniProtKB-KW"/>
</dbReference>
<accession>A0A2K9MF51</accession>
<gene>
    <name evidence="10" type="ORF">CYR75_01525</name>
</gene>
<keyword evidence="6 7" id="KW-0472">Membrane</keyword>
<evidence type="ECO:0000313" key="10">
    <source>
        <dbReference type="EMBL" id="AUM73145.1"/>
    </source>
</evidence>
<dbReference type="Pfam" id="PF00664">
    <property type="entry name" value="ABC_membrane"/>
    <property type="match status" value="2"/>
</dbReference>